<dbReference type="AlphaFoldDB" id="A0A512RFG4"/>
<reference evidence="2 3" key="1">
    <citation type="submission" date="2019-07" db="EMBL/GenBank/DDBJ databases">
        <title>Whole genome shotgun sequence of Chitinophaga cymbidii NBRC 109752.</title>
        <authorList>
            <person name="Hosoyama A."/>
            <person name="Uohara A."/>
            <person name="Ohji S."/>
            <person name="Ichikawa N."/>
        </authorList>
    </citation>
    <scope>NUCLEOTIDE SEQUENCE [LARGE SCALE GENOMIC DNA]</scope>
    <source>
        <strain evidence="2 3">NBRC 109752</strain>
    </source>
</reference>
<dbReference type="Proteomes" id="UP000321436">
    <property type="component" value="Unassembled WGS sequence"/>
</dbReference>
<comment type="caution">
    <text evidence="2">The sequence shown here is derived from an EMBL/GenBank/DDBJ whole genome shotgun (WGS) entry which is preliminary data.</text>
</comment>
<keyword evidence="3" id="KW-1185">Reference proteome</keyword>
<sequence>MMNFAVLPLTALPGMAINWPSAAIGILIHMFVVGLPIVVMTRRWYDAAP</sequence>
<keyword evidence="1" id="KW-0812">Transmembrane</keyword>
<evidence type="ECO:0008006" key="4">
    <source>
        <dbReference type="Google" id="ProtNLM"/>
    </source>
</evidence>
<protein>
    <recommendedName>
        <fullName evidence="4">ComEC/Rec2-related protein domain-containing protein</fullName>
    </recommendedName>
</protein>
<evidence type="ECO:0000313" key="3">
    <source>
        <dbReference type="Proteomes" id="UP000321436"/>
    </source>
</evidence>
<gene>
    <name evidence="2" type="ORF">CCY01nite_07170</name>
</gene>
<feature type="transmembrane region" description="Helical" evidence="1">
    <location>
        <begin position="26"/>
        <end position="45"/>
    </location>
</feature>
<keyword evidence="1" id="KW-1133">Transmembrane helix</keyword>
<evidence type="ECO:0000256" key="1">
    <source>
        <dbReference type="SAM" id="Phobius"/>
    </source>
</evidence>
<accession>A0A512RFG4</accession>
<organism evidence="2 3">
    <name type="scientific">Chitinophaga cymbidii</name>
    <dbReference type="NCBI Taxonomy" id="1096750"/>
    <lineage>
        <taxon>Bacteria</taxon>
        <taxon>Pseudomonadati</taxon>
        <taxon>Bacteroidota</taxon>
        <taxon>Chitinophagia</taxon>
        <taxon>Chitinophagales</taxon>
        <taxon>Chitinophagaceae</taxon>
        <taxon>Chitinophaga</taxon>
    </lineage>
</organism>
<name>A0A512RFG4_9BACT</name>
<keyword evidence="1" id="KW-0472">Membrane</keyword>
<evidence type="ECO:0000313" key="2">
    <source>
        <dbReference type="EMBL" id="GEP94457.1"/>
    </source>
</evidence>
<proteinExistence type="predicted"/>
<dbReference type="EMBL" id="BKAU01000001">
    <property type="protein sequence ID" value="GEP94457.1"/>
    <property type="molecule type" value="Genomic_DNA"/>
</dbReference>